<gene>
    <name evidence="8" type="primary">LOC102800982</name>
</gene>
<dbReference type="InterPro" id="IPR016159">
    <property type="entry name" value="Cullin_repeat-like_dom_sf"/>
</dbReference>
<evidence type="ECO:0000313" key="8">
    <source>
        <dbReference type="RefSeq" id="XP_006822428.1"/>
    </source>
</evidence>
<keyword evidence="5" id="KW-0333">Golgi apparatus</keyword>
<evidence type="ECO:0000256" key="5">
    <source>
        <dbReference type="RuleBase" id="RU368010"/>
    </source>
</evidence>
<comment type="subunit">
    <text evidence="5">Component of the Golgi-associated retrograde protein (GARP) complex.</text>
</comment>
<dbReference type="Proteomes" id="UP000694865">
    <property type="component" value="Unplaced"/>
</dbReference>
<proteinExistence type="inferred from homology"/>
<keyword evidence="5" id="KW-0445">Lipid transport</keyword>
<protein>
    <recommendedName>
        <fullName evidence="2 5">Vacuolar protein sorting-associated protein 51 homolog</fullName>
    </recommendedName>
</protein>
<keyword evidence="3 5" id="KW-0813">Transport</keyword>
<comment type="subcellular location">
    <subcellularLocation>
        <location evidence="5">Golgi apparatus</location>
        <location evidence="5">trans-Golgi network</location>
    </subcellularLocation>
</comment>
<comment type="similarity">
    <text evidence="1 5">Belongs to the VPS51 family.</text>
</comment>
<dbReference type="SUPFAM" id="SSF74788">
    <property type="entry name" value="Cullin repeat-like"/>
    <property type="match status" value="1"/>
</dbReference>
<evidence type="ECO:0000256" key="3">
    <source>
        <dbReference type="ARBA" id="ARBA00022448"/>
    </source>
</evidence>
<evidence type="ECO:0000256" key="4">
    <source>
        <dbReference type="ARBA" id="ARBA00023054"/>
    </source>
</evidence>
<dbReference type="GeneID" id="102800982"/>
<organism evidence="7 8">
    <name type="scientific">Saccoglossus kowalevskii</name>
    <name type="common">Acorn worm</name>
    <dbReference type="NCBI Taxonomy" id="10224"/>
    <lineage>
        <taxon>Eukaryota</taxon>
        <taxon>Metazoa</taxon>
        <taxon>Hemichordata</taxon>
        <taxon>Enteropneusta</taxon>
        <taxon>Harrimaniidae</taxon>
        <taxon>Saccoglossus</taxon>
    </lineage>
</organism>
<dbReference type="PANTHER" id="PTHR15954">
    <property type="entry name" value="VACUOLAR PROTEIN SORTING-ASSOCIATED PROTEIN 51 HOMOLOG"/>
    <property type="match status" value="1"/>
</dbReference>
<feature type="non-terminal residue" evidence="8">
    <location>
        <position position="1"/>
    </location>
</feature>
<dbReference type="InterPro" id="IPR014812">
    <property type="entry name" value="Vps51"/>
</dbReference>
<feature type="domain" description="Exocyst complex component EXOC2/Sec5 N-terminal" evidence="6">
    <location>
        <begin position="2"/>
        <end position="166"/>
    </location>
</feature>
<dbReference type="Pfam" id="PF15469">
    <property type="entry name" value="Sec5"/>
    <property type="match status" value="1"/>
</dbReference>
<dbReference type="PANTHER" id="PTHR15954:SF4">
    <property type="entry name" value="VACUOLAR PROTEIN SORTING-ASSOCIATED PROTEIN 51 HOMOLOG"/>
    <property type="match status" value="1"/>
</dbReference>
<dbReference type="InterPro" id="IPR039481">
    <property type="entry name" value="EXOC2/Sec5_N_dom"/>
</dbReference>
<evidence type="ECO:0000256" key="2">
    <source>
        <dbReference type="ARBA" id="ARBA00016122"/>
    </source>
</evidence>
<accession>A0ABM0MQY7</accession>
<evidence type="ECO:0000259" key="6">
    <source>
        <dbReference type="Pfam" id="PF15469"/>
    </source>
</evidence>
<feature type="non-terminal residue" evidence="8">
    <location>
        <position position="214"/>
    </location>
</feature>
<keyword evidence="5" id="KW-0653">Protein transport</keyword>
<dbReference type="RefSeq" id="XP_006822428.1">
    <property type="nucleotide sequence ID" value="XM_006822365.1"/>
</dbReference>
<keyword evidence="7" id="KW-1185">Reference proteome</keyword>
<comment type="function">
    <text evidence="5">Acts as component of the GARP complex that is involved in retrograde transport from early and late endosomes to the trans-Golgi network (TGN).</text>
</comment>
<evidence type="ECO:0000313" key="7">
    <source>
        <dbReference type="Proteomes" id="UP000694865"/>
    </source>
</evidence>
<keyword evidence="4" id="KW-0175">Coiled coil</keyword>
<name>A0ABM0MQY7_SACKO</name>
<reference evidence="8" key="1">
    <citation type="submission" date="2025-08" db="UniProtKB">
        <authorList>
            <consortium name="RefSeq"/>
        </authorList>
    </citation>
    <scope>IDENTIFICATION</scope>
    <source>
        <tissue evidence="8">Testes</tissue>
    </source>
</reference>
<evidence type="ECO:0000256" key="1">
    <source>
        <dbReference type="ARBA" id="ARBA00006080"/>
    </source>
</evidence>
<sequence>LQFLFELPARLKKCIEMKAYGQAVRYYTKARTVLHQYQHMPSFNSIQLDCNDIIAELRTHLREQFRDNESTPKQLAECVDLLMQLKEPADELCDEFLSHSQQKLDEDLAEMEAQLQLKREGSPNLPTTDSKEIEQALRNIPMDVLEFIDTSCNTFLSNMCLVIATYKELFVNRQATADCKQQELDKIAHDKLGKFVNSRMELYFNYVTERVEAE</sequence>